<evidence type="ECO:0000256" key="3">
    <source>
        <dbReference type="SAM" id="MobiDB-lite"/>
    </source>
</evidence>
<dbReference type="InterPro" id="IPR035979">
    <property type="entry name" value="RBD_domain_sf"/>
</dbReference>
<evidence type="ECO:0000313" key="6">
    <source>
        <dbReference type="Proteomes" id="UP000037460"/>
    </source>
</evidence>
<keyword evidence="1 2" id="KW-0694">RNA-binding</keyword>
<accession>A0A0M0JWU5</accession>
<dbReference type="PANTHER" id="PTHR23236">
    <property type="entry name" value="EUKARYOTIC TRANSLATION INITIATION FACTOR 4B/4H"/>
    <property type="match status" value="1"/>
</dbReference>
<sequence>MADEEVSQEVLDGVEGVDEELEAMKSKVKEMEEEAEKLRKIQEQVEDSLQGDEAGGEGGGEDGATDEADARSVYVGQVDYSATPEELQEHFASCGTVNRVTIICDRFGNPKGFAYIEFAETEAVEAAVVLNDSEFKGRQLKVTPKRTNMYKLSNAIDEKPASASSARCSLLTTDSGLESAS</sequence>
<organism evidence="5 6">
    <name type="scientific">Chrysochromulina tobinii</name>
    <dbReference type="NCBI Taxonomy" id="1460289"/>
    <lineage>
        <taxon>Eukaryota</taxon>
        <taxon>Haptista</taxon>
        <taxon>Haptophyta</taxon>
        <taxon>Prymnesiophyceae</taxon>
        <taxon>Prymnesiales</taxon>
        <taxon>Chrysochromulinaceae</taxon>
        <taxon>Chrysochromulina</taxon>
    </lineage>
</organism>
<feature type="compositionally biased region" description="Basic and acidic residues" evidence="3">
    <location>
        <begin position="22"/>
        <end position="43"/>
    </location>
</feature>
<dbReference type="SMART" id="SM00360">
    <property type="entry name" value="RRM"/>
    <property type="match status" value="1"/>
</dbReference>
<evidence type="ECO:0000256" key="2">
    <source>
        <dbReference type="PROSITE-ProRule" id="PRU00176"/>
    </source>
</evidence>
<name>A0A0M0JWU5_9EUKA</name>
<comment type="caution">
    <text evidence="5">The sequence shown here is derived from an EMBL/GenBank/DDBJ whole genome shotgun (WGS) entry which is preliminary data.</text>
</comment>
<dbReference type="Pfam" id="PF00076">
    <property type="entry name" value="RRM_1"/>
    <property type="match status" value="1"/>
</dbReference>
<proteinExistence type="predicted"/>
<protein>
    <submittedName>
        <fullName evidence="5">Polyadenylate-binding protein 2-like protein</fullName>
    </submittedName>
</protein>
<dbReference type="Proteomes" id="UP000037460">
    <property type="component" value="Unassembled WGS sequence"/>
</dbReference>
<dbReference type="Gene3D" id="3.30.70.330">
    <property type="match status" value="1"/>
</dbReference>
<dbReference type="PROSITE" id="PS50102">
    <property type="entry name" value="RRM"/>
    <property type="match status" value="1"/>
</dbReference>
<reference evidence="6" key="1">
    <citation type="journal article" date="2015" name="PLoS Genet.">
        <title>Genome Sequence and Transcriptome Analyses of Chrysochromulina tobin: Metabolic Tools for Enhanced Algal Fitness in the Prominent Order Prymnesiales (Haptophyceae).</title>
        <authorList>
            <person name="Hovde B.T."/>
            <person name="Deodato C.R."/>
            <person name="Hunsperger H.M."/>
            <person name="Ryken S.A."/>
            <person name="Yost W."/>
            <person name="Jha R.K."/>
            <person name="Patterson J."/>
            <person name="Monnat R.J. Jr."/>
            <person name="Barlow S.B."/>
            <person name="Starkenburg S.R."/>
            <person name="Cattolico R.A."/>
        </authorList>
    </citation>
    <scope>NUCLEOTIDE SEQUENCE</scope>
    <source>
        <strain evidence="6">CCMP291</strain>
    </source>
</reference>
<keyword evidence="6" id="KW-1185">Reference proteome</keyword>
<dbReference type="GO" id="GO:0008143">
    <property type="term" value="F:poly(A) binding"/>
    <property type="evidence" value="ECO:0007669"/>
    <property type="project" value="TreeGrafter"/>
</dbReference>
<dbReference type="SUPFAM" id="SSF54928">
    <property type="entry name" value="RNA-binding domain, RBD"/>
    <property type="match status" value="1"/>
</dbReference>
<gene>
    <name evidence="5" type="ORF">Ctob_012932</name>
</gene>
<evidence type="ECO:0000313" key="5">
    <source>
        <dbReference type="EMBL" id="KOO31131.1"/>
    </source>
</evidence>
<dbReference type="EMBL" id="JWZX01002080">
    <property type="protein sequence ID" value="KOO31131.1"/>
    <property type="molecule type" value="Genomic_DNA"/>
</dbReference>
<evidence type="ECO:0000256" key="1">
    <source>
        <dbReference type="ARBA" id="ARBA00022884"/>
    </source>
</evidence>
<dbReference type="PANTHER" id="PTHR23236:SF12">
    <property type="entry name" value="EUKARYOTIC INITIATION FACTOR 4B-RELATED"/>
    <property type="match status" value="1"/>
</dbReference>
<dbReference type="InterPro" id="IPR012677">
    <property type="entry name" value="Nucleotide-bd_a/b_plait_sf"/>
</dbReference>
<feature type="domain" description="RRM" evidence="4">
    <location>
        <begin position="71"/>
        <end position="147"/>
    </location>
</feature>
<dbReference type="InterPro" id="IPR000504">
    <property type="entry name" value="RRM_dom"/>
</dbReference>
<dbReference type="AlphaFoldDB" id="A0A0M0JWU5"/>
<dbReference type="CDD" id="cd12306">
    <property type="entry name" value="RRM_II_PABPs"/>
    <property type="match status" value="1"/>
</dbReference>
<dbReference type="OrthoDB" id="4726at2759"/>
<evidence type="ECO:0000259" key="4">
    <source>
        <dbReference type="PROSITE" id="PS50102"/>
    </source>
</evidence>
<feature type="region of interest" description="Disordered" evidence="3">
    <location>
        <begin position="1"/>
        <end position="68"/>
    </location>
</feature>